<dbReference type="InterPro" id="IPR011033">
    <property type="entry name" value="PRC_barrel-like_sf"/>
</dbReference>
<evidence type="ECO:0000313" key="3">
    <source>
        <dbReference type="Proteomes" id="UP001377337"/>
    </source>
</evidence>
<evidence type="ECO:0000313" key="2">
    <source>
        <dbReference type="EMBL" id="WXB99056.1"/>
    </source>
</evidence>
<name>A0ABZ2NMK3_9BACI</name>
<dbReference type="InterPro" id="IPR027275">
    <property type="entry name" value="PRC-brl_dom"/>
</dbReference>
<feature type="domain" description="PRC-barrel" evidence="1">
    <location>
        <begin position="93"/>
        <end position="151"/>
    </location>
</feature>
<accession>A0ABZ2NMK3</accession>
<keyword evidence="3" id="KW-1185">Reference proteome</keyword>
<proteinExistence type="predicted"/>
<dbReference type="Pfam" id="PF05239">
    <property type="entry name" value="PRC"/>
    <property type="match status" value="1"/>
</dbReference>
<evidence type="ECO:0000259" key="1">
    <source>
        <dbReference type="Pfam" id="PF05239"/>
    </source>
</evidence>
<dbReference type="Proteomes" id="UP001377337">
    <property type="component" value="Chromosome"/>
</dbReference>
<dbReference type="EMBL" id="CP147407">
    <property type="protein sequence ID" value="WXB99056.1"/>
    <property type="molecule type" value="Genomic_DNA"/>
</dbReference>
<dbReference type="RefSeq" id="WP_338782308.1">
    <property type="nucleotide sequence ID" value="NZ_CP147407.1"/>
</dbReference>
<dbReference type="Gene3D" id="2.30.30.240">
    <property type="entry name" value="PRC-barrel domain"/>
    <property type="match status" value="1"/>
</dbReference>
<sequence length="274" mass="30120">MKKSIEIVGLPIVCITEGTEAGEVKSLVINPEKGTVDFLTVEHAEWQVSVKAIPFKKIVGIGEYAVTIESENSIIDLNEIPIANQLVNKRIKINDTRVMTRKGQLLGEAKEFFVDEDNGLILGLQIGHKEKQVTIASSDVMTFGKDILVVKEDVHFHSAPEELAGQNAIEPEEIVAVTIPVSEMPAPAPAEPEIVSEPVFTHEPKSMGYASQPMNDIKEKQLQLLEGKRVLKDIYTKSGHILVKKDSLLTAEAIRHAQEEGPGIIVELSMNVEM</sequence>
<dbReference type="SUPFAM" id="SSF50346">
    <property type="entry name" value="PRC-barrel domain"/>
    <property type="match status" value="2"/>
</dbReference>
<organism evidence="2 3">
    <name type="scientific">Metabacillus sediminis</name>
    <dbReference type="NCBI Taxonomy" id="3117746"/>
    <lineage>
        <taxon>Bacteria</taxon>
        <taxon>Bacillati</taxon>
        <taxon>Bacillota</taxon>
        <taxon>Bacilli</taxon>
        <taxon>Bacillales</taxon>
        <taxon>Bacillaceae</taxon>
        <taxon>Metabacillus</taxon>
    </lineage>
</organism>
<gene>
    <name evidence="2" type="ORF">WCV65_14530</name>
</gene>
<protein>
    <submittedName>
        <fullName evidence="2">PRC-barrel domain-containing protein</fullName>
    </submittedName>
</protein>
<reference evidence="2 3" key="1">
    <citation type="submission" date="2024-02" db="EMBL/GenBank/DDBJ databases">
        <title>Seven novel Bacillus-like species.</title>
        <authorList>
            <person name="Liu G."/>
        </authorList>
    </citation>
    <scope>NUCLEOTIDE SEQUENCE [LARGE SCALE GENOMIC DNA]</scope>
    <source>
        <strain evidence="2 3">FJAT-52054</strain>
    </source>
</reference>